<reference evidence="2 3" key="1">
    <citation type="submission" date="2024-04" db="EMBL/GenBank/DDBJ databases">
        <authorList>
            <person name="Waldvogel A.-M."/>
            <person name="Schoenle A."/>
        </authorList>
    </citation>
    <scope>NUCLEOTIDE SEQUENCE [LARGE SCALE GENOMIC DNA]</scope>
</reference>
<dbReference type="EMBL" id="OZ035838">
    <property type="protein sequence ID" value="CAL1584542.1"/>
    <property type="molecule type" value="Genomic_DNA"/>
</dbReference>
<dbReference type="AlphaFoldDB" id="A0AAV2K8U9"/>
<dbReference type="SMART" id="SM00612">
    <property type="entry name" value="Kelch"/>
    <property type="match status" value="1"/>
</dbReference>
<protein>
    <submittedName>
        <fullName evidence="2">Uncharacterized protein</fullName>
    </submittedName>
</protein>
<dbReference type="SUPFAM" id="SSF117281">
    <property type="entry name" value="Kelch motif"/>
    <property type="match status" value="1"/>
</dbReference>
<sequence length="110" mass="12494">MNEARKNHGLVVVNNKIYAVGGQGTAGGLDSLEYYDTDLNKWYRASPIPWRGVSPKCAAVGEKIYVLSGKGVEWKSQLKHVLEYNTRTDRLVTYSHWHLQTAHILISFFE</sequence>
<dbReference type="Pfam" id="PF01344">
    <property type="entry name" value="Kelch_1"/>
    <property type="match status" value="1"/>
</dbReference>
<keyword evidence="3" id="KW-1185">Reference proteome</keyword>
<evidence type="ECO:0000256" key="1">
    <source>
        <dbReference type="ARBA" id="ARBA00022441"/>
    </source>
</evidence>
<organism evidence="2 3">
    <name type="scientific">Knipowitschia caucasica</name>
    <name type="common">Caucasian dwarf goby</name>
    <name type="synonym">Pomatoschistus caucasicus</name>
    <dbReference type="NCBI Taxonomy" id="637954"/>
    <lineage>
        <taxon>Eukaryota</taxon>
        <taxon>Metazoa</taxon>
        <taxon>Chordata</taxon>
        <taxon>Craniata</taxon>
        <taxon>Vertebrata</taxon>
        <taxon>Euteleostomi</taxon>
        <taxon>Actinopterygii</taxon>
        <taxon>Neopterygii</taxon>
        <taxon>Teleostei</taxon>
        <taxon>Neoteleostei</taxon>
        <taxon>Acanthomorphata</taxon>
        <taxon>Gobiaria</taxon>
        <taxon>Gobiiformes</taxon>
        <taxon>Gobioidei</taxon>
        <taxon>Gobiidae</taxon>
        <taxon>Gobiinae</taxon>
        <taxon>Knipowitschia</taxon>
    </lineage>
</organism>
<dbReference type="Gene3D" id="2.120.10.80">
    <property type="entry name" value="Kelch-type beta propeller"/>
    <property type="match status" value="1"/>
</dbReference>
<dbReference type="PANTHER" id="PTHR46375">
    <property type="entry name" value="KELCH REPEAT AND BTB DOMAIN-CONTAINING PROTEIN 13-RELATED"/>
    <property type="match status" value="1"/>
</dbReference>
<gene>
    <name evidence="2" type="ORF">KC01_LOCUS14869</name>
</gene>
<evidence type="ECO:0000313" key="2">
    <source>
        <dbReference type="EMBL" id="CAL1584542.1"/>
    </source>
</evidence>
<dbReference type="InterPro" id="IPR052392">
    <property type="entry name" value="Kelch-BTB_domain-containing"/>
</dbReference>
<proteinExistence type="predicted"/>
<evidence type="ECO:0000313" key="3">
    <source>
        <dbReference type="Proteomes" id="UP001497482"/>
    </source>
</evidence>
<name>A0AAV2K8U9_KNICA</name>
<accession>A0AAV2K8U9</accession>
<dbReference type="PANTHER" id="PTHR46375:SF3">
    <property type="entry name" value="KELCH REPEAT AND BTB DOMAIN-CONTAINING PROTEIN 13"/>
    <property type="match status" value="1"/>
</dbReference>
<dbReference type="Proteomes" id="UP001497482">
    <property type="component" value="Chromosome 16"/>
</dbReference>
<dbReference type="InterPro" id="IPR015915">
    <property type="entry name" value="Kelch-typ_b-propeller"/>
</dbReference>
<dbReference type="InterPro" id="IPR006652">
    <property type="entry name" value="Kelch_1"/>
</dbReference>
<keyword evidence="1" id="KW-0880">Kelch repeat</keyword>